<dbReference type="EMBL" id="APRZ01000006">
    <property type="protein sequence ID" value="ENX36304.1"/>
    <property type="molecule type" value="Genomic_DNA"/>
</dbReference>
<protein>
    <recommendedName>
        <fullName evidence="5">AlpA family phage regulatory protein</fullName>
    </recommendedName>
</protein>
<dbReference type="OrthoDB" id="5297660at2"/>
<reference evidence="1 3" key="1">
    <citation type="submission" date="2013-02" db="EMBL/GenBank/DDBJ databases">
        <title>The Genome Sequence of Acinetobacter sp. NIPH 1859.</title>
        <authorList>
            <consortium name="The Broad Institute Genome Sequencing Platform"/>
            <consortium name="The Broad Institute Genome Sequencing Center for Infectious Disease"/>
            <person name="Cerqueira G."/>
            <person name="Feldgarden M."/>
            <person name="Courvalin P."/>
            <person name="Perichon B."/>
            <person name="Grillot-Courvalin C."/>
            <person name="Clermont D."/>
            <person name="Rocha E."/>
            <person name="Yoon E.-J."/>
            <person name="Nemec A."/>
            <person name="Walker B."/>
            <person name="Young S.K."/>
            <person name="Zeng Q."/>
            <person name="Gargeya S."/>
            <person name="Fitzgerald M."/>
            <person name="Haas B."/>
            <person name="Abouelleil A."/>
            <person name="Alvarado L."/>
            <person name="Arachchi H.M."/>
            <person name="Berlin A.M."/>
            <person name="Chapman S.B."/>
            <person name="Dewar J."/>
            <person name="Goldberg J."/>
            <person name="Griggs A."/>
            <person name="Gujja S."/>
            <person name="Hansen M."/>
            <person name="Howarth C."/>
            <person name="Imamovic A."/>
            <person name="Larimer J."/>
            <person name="McCowan C."/>
            <person name="Murphy C."/>
            <person name="Neiman D."/>
            <person name="Pearson M."/>
            <person name="Priest M."/>
            <person name="Roberts A."/>
            <person name="Saif S."/>
            <person name="Shea T."/>
            <person name="Sisk P."/>
            <person name="Sykes S."/>
            <person name="Wortman J."/>
            <person name="Nusbaum C."/>
            <person name="Birren B."/>
        </authorList>
    </citation>
    <scope>NUCLEOTIDE SEQUENCE [LARGE SCALE GENOMIC DNA]</scope>
    <source>
        <strain evidence="1 3">NIPH 1859</strain>
    </source>
</reference>
<dbReference type="Proteomes" id="UP000013009">
    <property type="component" value="Unassembled WGS sequence"/>
</dbReference>
<evidence type="ECO:0000313" key="3">
    <source>
        <dbReference type="Proteomes" id="UP000013009"/>
    </source>
</evidence>
<keyword evidence="3" id="KW-1185">Reference proteome</keyword>
<proteinExistence type="predicted"/>
<comment type="caution">
    <text evidence="1">The sequence shown here is derived from an EMBL/GenBank/DDBJ whole genome shotgun (WGS) entry which is preliminary data.</text>
</comment>
<evidence type="ECO:0000313" key="1">
    <source>
        <dbReference type="EMBL" id="ENX36304.1"/>
    </source>
</evidence>
<sequence length="65" mass="7558">MSEAFLRTIDVRKRYGNISGRTLCRWQETRNFPAPFMSYKGGPNLWKITDLVKWEESQSTTEGTA</sequence>
<gene>
    <name evidence="1" type="ORF">F889_00466</name>
    <name evidence="2" type="ORF">FPV60_19205</name>
</gene>
<dbReference type="HOGENOM" id="CLU_140176_15_3_6"/>
<accession>N9PRV5</accession>
<evidence type="ECO:0008006" key="5">
    <source>
        <dbReference type="Google" id="ProtNLM"/>
    </source>
</evidence>
<evidence type="ECO:0000313" key="2">
    <source>
        <dbReference type="EMBL" id="TVT77363.1"/>
    </source>
</evidence>
<dbReference type="AlphaFoldDB" id="N9PRV5"/>
<name>N9PRV5_9GAMM</name>
<organism evidence="1 3">
    <name type="scientific">Acinetobacter colistiniresistens</name>
    <dbReference type="NCBI Taxonomy" id="280145"/>
    <lineage>
        <taxon>Bacteria</taxon>
        <taxon>Pseudomonadati</taxon>
        <taxon>Pseudomonadota</taxon>
        <taxon>Gammaproteobacteria</taxon>
        <taxon>Moraxellales</taxon>
        <taxon>Moraxellaceae</taxon>
        <taxon>Acinetobacter</taxon>
    </lineage>
</organism>
<evidence type="ECO:0000313" key="4">
    <source>
        <dbReference type="Proteomes" id="UP000316981"/>
    </source>
</evidence>
<reference evidence="2 4" key="2">
    <citation type="submission" date="2019-07" db="EMBL/GenBank/DDBJ databases">
        <title>Draft Genome Sequence of the first blaOXA-58-Harboring Acinetobacter colistiniresistens clinical isolate from Brazil.</title>
        <authorList>
            <person name="Favaro L.S."/>
            <person name="Paula-Petroli S.B."/>
            <person name="Moura C.F."/>
            <person name="Tognim M.C.B."/>
            <person name="Venancio E.J."/>
            <person name="Yamada-Ogatta S.F."/>
            <person name="Carrara-Marroni F.E."/>
        </authorList>
    </citation>
    <scope>NUCLEOTIDE SEQUENCE [LARGE SCALE GENOMIC DNA]</scope>
    <source>
        <strain evidence="2 4">DL</strain>
    </source>
</reference>
<dbReference type="Proteomes" id="UP000316981">
    <property type="component" value="Unassembled WGS sequence"/>
</dbReference>
<dbReference type="EMBL" id="VMTP01000100">
    <property type="protein sequence ID" value="TVT77363.1"/>
    <property type="molecule type" value="Genomic_DNA"/>
</dbReference>